<sequence length="194" mass="21833">MPRKSNFDKQEKLIEAMTLFWEKGYANTSVADLVDTLGINRFSLYNTYGDKQALYYSALDFYLDNISFPSMKSLLEEDADLITIEEFLTRFASIQKDQKSGCFLQNALIEHGGTDDMVKNRGEGVFDLLLSNFEKALINAQSKGQIDNKSDAKALASLLLTQVQGVRVLGKAKAYDQLEMAVKSLFLLLKAYKI</sequence>
<evidence type="ECO:0000313" key="6">
    <source>
        <dbReference type="EMBL" id="CCO57688.1"/>
    </source>
</evidence>
<protein>
    <submittedName>
        <fullName evidence="6">Putative Transcription regulator, TetR-like</fullName>
    </submittedName>
</protein>
<keyword evidence="1" id="KW-0805">Transcription regulation</keyword>
<evidence type="ECO:0000256" key="3">
    <source>
        <dbReference type="ARBA" id="ARBA00023163"/>
    </source>
</evidence>
<dbReference type="InterPro" id="IPR011075">
    <property type="entry name" value="TetR_C"/>
</dbReference>
<dbReference type="Proteomes" id="UP000016895">
    <property type="component" value="Chromosome 1"/>
</dbReference>
<feature type="DNA-binding region" description="H-T-H motif" evidence="4">
    <location>
        <begin position="29"/>
        <end position="48"/>
    </location>
</feature>
<gene>
    <name evidence="6" type="ORF">VIBNI_A1568</name>
</gene>
<dbReference type="EMBL" id="FO203526">
    <property type="protein sequence ID" value="CCO57688.1"/>
    <property type="molecule type" value="Genomic_DNA"/>
</dbReference>
<dbReference type="Gene3D" id="1.10.357.10">
    <property type="entry name" value="Tetracycline Repressor, domain 2"/>
    <property type="match status" value="1"/>
</dbReference>
<dbReference type="OrthoDB" id="270177at2"/>
<keyword evidence="3" id="KW-0804">Transcription</keyword>
<dbReference type="SUPFAM" id="SSF46689">
    <property type="entry name" value="Homeodomain-like"/>
    <property type="match status" value="1"/>
</dbReference>
<dbReference type="eggNOG" id="COG1309">
    <property type="taxonomic scope" value="Bacteria"/>
</dbReference>
<dbReference type="Pfam" id="PF16925">
    <property type="entry name" value="TetR_C_13"/>
    <property type="match status" value="1"/>
</dbReference>
<reference evidence="6 7" key="1">
    <citation type="journal article" date="2013" name="ISME J.">
        <title>Comparative genomics of pathogenic lineages of Vibrio nigripulchritudo identifies virulence-associated traits.</title>
        <authorList>
            <person name="Goudenege D."/>
            <person name="Labreuche Y."/>
            <person name="Krin E."/>
            <person name="Ansquer D."/>
            <person name="Mangenot S."/>
            <person name="Calteau A."/>
            <person name="Medigue C."/>
            <person name="Mazel D."/>
            <person name="Polz M.F."/>
            <person name="Le Roux F."/>
        </authorList>
    </citation>
    <scope>NUCLEOTIDE SEQUENCE [LARGE SCALE GENOMIC DNA]</scope>
    <source>
        <strain evidence="7">SnF1</strain>
    </source>
</reference>
<dbReference type="RefSeq" id="WP_022550592.1">
    <property type="nucleotide sequence ID" value="NC_022528.1"/>
</dbReference>
<dbReference type="InterPro" id="IPR036271">
    <property type="entry name" value="Tet_transcr_reg_TetR-rel_C_sf"/>
</dbReference>
<dbReference type="PANTHER" id="PTHR47506:SF10">
    <property type="entry name" value="TRANSCRIPTIONAL REGULATORY PROTEIN"/>
    <property type="match status" value="1"/>
</dbReference>
<dbReference type="PATRIC" id="fig|1260221.3.peg.1501"/>
<dbReference type="InterPro" id="IPR001647">
    <property type="entry name" value="HTH_TetR"/>
</dbReference>
<dbReference type="KEGG" id="vni:VIBNI_A1568"/>
<dbReference type="GO" id="GO:0003677">
    <property type="term" value="F:DNA binding"/>
    <property type="evidence" value="ECO:0007669"/>
    <property type="project" value="UniProtKB-UniRule"/>
</dbReference>
<evidence type="ECO:0000259" key="5">
    <source>
        <dbReference type="PROSITE" id="PS50977"/>
    </source>
</evidence>
<dbReference type="Pfam" id="PF00440">
    <property type="entry name" value="TetR_N"/>
    <property type="match status" value="1"/>
</dbReference>
<keyword evidence="2 4" id="KW-0238">DNA-binding</keyword>
<keyword evidence="7" id="KW-1185">Reference proteome</keyword>
<evidence type="ECO:0000256" key="1">
    <source>
        <dbReference type="ARBA" id="ARBA00023015"/>
    </source>
</evidence>
<organism evidence="6 7">
    <name type="scientific">Vibrio nigripulchritudo</name>
    <dbReference type="NCBI Taxonomy" id="28173"/>
    <lineage>
        <taxon>Bacteria</taxon>
        <taxon>Pseudomonadati</taxon>
        <taxon>Pseudomonadota</taxon>
        <taxon>Gammaproteobacteria</taxon>
        <taxon>Vibrionales</taxon>
        <taxon>Vibrionaceae</taxon>
        <taxon>Vibrio</taxon>
    </lineage>
</organism>
<accession>U4KFA3</accession>
<dbReference type="STRING" id="28173.VIBNI_A1568"/>
<dbReference type="InterPro" id="IPR009057">
    <property type="entry name" value="Homeodomain-like_sf"/>
</dbReference>
<evidence type="ECO:0000256" key="2">
    <source>
        <dbReference type="ARBA" id="ARBA00023125"/>
    </source>
</evidence>
<evidence type="ECO:0000256" key="4">
    <source>
        <dbReference type="PROSITE-ProRule" id="PRU00335"/>
    </source>
</evidence>
<dbReference type="PANTHER" id="PTHR47506">
    <property type="entry name" value="TRANSCRIPTIONAL REGULATORY PROTEIN"/>
    <property type="match status" value="1"/>
</dbReference>
<dbReference type="AlphaFoldDB" id="U4KFA3"/>
<proteinExistence type="predicted"/>
<dbReference type="Gene3D" id="1.10.10.60">
    <property type="entry name" value="Homeodomain-like"/>
    <property type="match status" value="1"/>
</dbReference>
<feature type="domain" description="HTH tetR-type" evidence="5">
    <location>
        <begin position="6"/>
        <end position="66"/>
    </location>
</feature>
<evidence type="ECO:0000313" key="7">
    <source>
        <dbReference type="Proteomes" id="UP000016895"/>
    </source>
</evidence>
<name>U4KFA3_9VIBR</name>
<dbReference type="SUPFAM" id="SSF48498">
    <property type="entry name" value="Tetracyclin repressor-like, C-terminal domain"/>
    <property type="match status" value="1"/>
</dbReference>
<dbReference type="PROSITE" id="PS50977">
    <property type="entry name" value="HTH_TETR_2"/>
    <property type="match status" value="1"/>
</dbReference>